<dbReference type="Proteomes" id="UP000321306">
    <property type="component" value="Unassembled WGS sequence"/>
</dbReference>
<comment type="similarity">
    <text evidence="1 6">Belongs to the glycosyl hydrolase 43 family.</text>
</comment>
<accession>A0A511N8Y8</accession>
<keyword evidence="3 6" id="KW-0326">Glycosidase</keyword>
<evidence type="ECO:0000256" key="1">
    <source>
        <dbReference type="ARBA" id="ARBA00009865"/>
    </source>
</evidence>
<sequence length="513" mass="56738">MTYQNPVISGFHPDPSICRVGEDYYLVTSSFEYFPGVPLFHSRDLLNWRQIGNVLTRKSQLDFQKWSPSGGIFAPTLRHHEGTFYMVTTNVSGGGNFYVQTNDIAGDWSDPIWLEQGGIDPSLFFDDDGKVYLTSSWGKGWPSPPEILLEHEYWGIQQSEIDLQTGKCLTEPKVIWHGTGGRYPEGPHLYKMHGKYYLMIAEGGTERGHMITLARSDSPWGPWESCPHNPILTNRSLQSPHQALGHGDLVEAHDGSWWMVCLGIRPQGNPETAHLGRETHLVPVKWNAQGWPVVGDQGVLRQHSPLPEFPLHSWPAAEQEDFRGPDLHPKWVTLGHAPGGMYSLAERPGSLRLQGNAKCLDDGQGVAFLGTAQTQYTCDVSVHLDFVPLSEGEEAGITVWMNPQHHYDLLITLKNGARVACLRKRIDDLIVNTAGVALQEGPVTLKIQALPEKYTFLVMQPGTAEHVVGSGVPRYLSPEVAGGFTGVMLGLCATGNGKGQMPPAYFSKFRSQG</sequence>
<feature type="active site" description="Proton donor" evidence="4">
    <location>
        <position position="185"/>
    </location>
</feature>
<keyword evidence="9" id="KW-1185">Reference proteome</keyword>
<dbReference type="GO" id="GO:0005975">
    <property type="term" value="P:carbohydrate metabolic process"/>
    <property type="evidence" value="ECO:0007669"/>
    <property type="project" value="InterPro"/>
</dbReference>
<dbReference type="CDD" id="cd18617">
    <property type="entry name" value="GH43_XynB-like"/>
    <property type="match status" value="1"/>
</dbReference>
<evidence type="ECO:0000259" key="7">
    <source>
        <dbReference type="Pfam" id="PF17851"/>
    </source>
</evidence>
<evidence type="ECO:0000256" key="6">
    <source>
        <dbReference type="RuleBase" id="RU361187"/>
    </source>
</evidence>
<feature type="active site" description="Proton acceptor" evidence="4">
    <location>
        <position position="14"/>
    </location>
</feature>
<organism evidence="8 9">
    <name type="scientific">Deinococcus cellulosilyticus (strain DSM 18568 / NBRC 106333 / KACC 11606 / 5516J-15)</name>
    <dbReference type="NCBI Taxonomy" id="1223518"/>
    <lineage>
        <taxon>Bacteria</taxon>
        <taxon>Thermotogati</taxon>
        <taxon>Deinococcota</taxon>
        <taxon>Deinococci</taxon>
        <taxon>Deinococcales</taxon>
        <taxon>Deinococcaceae</taxon>
        <taxon>Deinococcus</taxon>
    </lineage>
</organism>
<keyword evidence="2 6" id="KW-0378">Hydrolase</keyword>
<dbReference type="PANTHER" id="PTHR42812:SF12">
    <property type="entry name" value="BETA-XYLOSIDASE-RELATED"/>
    <property type="match status" value="1"/>
</dbReference>
<dbReference type="Pfam" id="PF17851">
    <property type="entry name" value="GH43_C2"/>
    <property type="match status" value="1"/>
</dbReference>
<dbReference type="InterPro" id="IPR023296">
    <property type="entry name" value="Glyco_hydro_beta-prop_sf"/>
</dbReference>
<feature type="domain" description="Beta-xylosidase C-terminal Concanavalin A-like" evidence="7">
    <location>
        <begin position="320"/>
        <end position="510"/>
    </location>
</feature>
<dbReference type="InterPro" id="IPR051795">
    <property type="entry name" value="Glycosyl_Hydrlase_43"/>
</dbReference>
<dbReference type="GO" id="GO:0004553">
    <property type="term" value="F:hydrolase activity, hydrolyzing O-glycosyl compounds"/>
    <property type="evidence" value="ECO:0007669"/>
    <property type="project" value="InterPro"/>
</dbReference>
<dbReference type="AlphaFoldDB" id="A0A511N8Y8"/>
<feature type="site" description="Important for catalytic activity, responsible for pKa modulation of the active site Glu and correct orientation of both the proton donor and substrate" evidence="5">
    <location>
        <position position="120"/>
    </location>
</feature>
<dbReference type="Gene3D" id="2.60.120.200">
    <property type="match status" value="1"/>
</dbReference>
<gene>
    <name evidence="8" type="ORF">DC3_49070</name>
</gene>
<evidence type="ECO:0000313" key="8">
    <source>
        <dbReference type="EMBL" id="GEM49272.1"/>
    </source>
</evidence>
<name>A0A511N8Y8_DEIC1</name>
<dbReference type="SUPFAM" id="SSF49899">
    <property type="entry name" value="Concanavalin A-like lectins/glucanases"/>
    <property type="match status" value="1"/>
</dbReference>
<proteinExistence type="inferred from homology"/>
<evidence type="ECO:0000256" key="5">
    <source>
        <dbReference type="PIRSR" id="PIRSR606710-2"/>
    </source>
</evidence>
<dbReference type="OrthoDB" id="9801455at2"/>
<dbReference type="InterPro" id="IPR041542">
    <property type="entry name" value="GH43_C2"/>
</dbReference>
<dbReference type="PANTHER" id="PTHR42812">
    <property type="entry name" value="BETA-XYLOSIDASE"/>
    <property type="match status" value="1"/>
</dbReference>
<evidence type="ECO:0000313" key="9">
    <source>
        <dbReference type="Proteomes" id="UP000321306"/>
    </source>
</evidence>
<dbReference type="InterPro" id="IPR006710">
    <property type="entry name" value="Glyco_hydro_43"/>
</dbReference>
<evidence type="ECO:0000256" key="4">
    <source>
        <dbReference type="PIRSR" id="PIRSR606710-1"/>
    </source>
</evidence>
<dbReference type="RefSeq" id="WP_146889513.1">
    <property type="nucleotide sequence ID" value="NZ_BJXB01000031.1"/>
</dbReference>
<protein>
    <submittedName>
        <fullName evidence="8">Glycoside hydrolase 43 family protein</fullName>
    </submittedName>
</protein>
<dbReference type="InterPro" id="IPR013320">
    <property type="entry name" value="ConA-like_dom_sf"/>
</dbReference>
<reference evidence="8 9" key="1">
    <citation type="submission" date="2019-07" db="EMBL/GenBank/DDBJ databases">
        <title>Whole genome shotgun sequence of Deinococcus cellulosilyticus NBRC 106333.</title>
        <authorList>
            <person name="Hosoyama A."/>
            <person name="Uohara A."/>
            <person name="Ohji S."/>
            <person name="Ichikawa N."/>
        </authorList>
    </citation>
    <scope>NUCLEOTIDE SEQUENCE [LARGE SCALE GENOMIC DNA]</scope>
    <source>
        <strain evidence="8 9">NBRC 106333</strain>
    </source>
</reference>
<dbReference type="EMBL" id="BJXB01000031">
    <property type="protein sequence ID" value="GEM49272.1"/>
    <property type="molecule type" value="Genomic_DNA"/>
</dbReference>
<comment type="caution">
    <text evidence="8">The sequence shown here is derived from an EMBL/GenBank/DDBJ whole genome shotgun (WGS) entry which is preliminary data.</text>
</comment>
<evidence type="ECO:0000256" key="3">
    <source>
        <dbReference type="ARBA" id="ARBA00023295"/>
    </source>
</evidence>
<dbReference type="Gene3D" id="2.115.10.20">
    <property type="entry name" value="Glycosyl hydrolase domain, family 43"/>
    <property type="match status" value="1"/>
</dbReference>
<dbReference type="Pfam" id="PF04616">
    <property type="entry name" value="Glyco_hydro_43"/>
    <property type="match status" value="1"/>
</dbReference>
<dbReference type="SUPFAM" id="SSF75005">
    <property type="entry name" value="Arabinanase/levansucrase/invertase"/>
    <property type="match status" value="1"/>
</dbReference>
<evidence type="ECO:0000256" key="2">
    <source>
        <dbReference type="ARBA" id="ARBA00022801"/>
    </source>
</evidence>